<evidence type="ECO:0000259" key="4">
    <source>
        <dbReference type="Pfam" id="PF14257"/>
    </source>
</evidence>
<evidence type="ECO:0000256" key="3">
    <source>
        <dbReference type="SAM" id="Phobius"/>
    </source>
</evidence>
<dbReference type="EMBL" id="CP031311">
    <property type="protein sequence ID" value="QCC47410.1"/>
    <property type="molecule type" value="Genomic_DNA"/>
</dbReference>
<feature type="coiled-coil region" evidence="1">
    <location>
        <begin position="164"/>
        <end position="228"/>
    </location>
</feature>
<evidence type="ECO:0000313" key="8">
    <source>
        <dbReference type="Proteomes" id="UP000296733"/>
    </source>
</evidence>
<dbReference type="GeneID" id="39857799"/>
<feature type="domain" description="DUF4349" evidence="4">
    <location>
        <begin position="82"/>
        <end position="297"/>
    </location>
</feature>
<feature type="compositionally biased region" description="Gly residues" evidence="2">
    <location>
        <begin position="62"/>
        <end position="71"/>
    </location>
</feature>
<feature type="transmembrane region" description="Helical" evidence="3">
    <location>
        <begin position="280"/>
        <end position="302"/>
    </location>
</feature>
<dbReference type="Gene3D" id="1.10.287.1490">
    <property type="match status" value="1"/>
</dbReference>
<dbReference type="Proteomes" id="UP000296733">
    <property type="component" value="Chromosome"/>
</dbReference>
<evidence type="ECO:0000256" key="2">
    <source>
        <dbReference type="SAM" id="MobiDB-lite"/>
    </source>
</evidence>
<reference evidence="5 8" key="2">
    <citation type="journal article" date="2019" name="Nat. Commun.">
        <title>A new type of DNA phosphorothioation-based antiviral system in archaea.</title>
        <authorList>
            <person name="Xiong L."/>
            <person name="Liu S."/>
            <person name="Chen S."/>
            <person name="Xiao Y."/>
            <person name="Zhu B."/>
            <person name="Gao Y."/>
            <person name="Zhang Y."/>
            <person name="Chen B."/>
            <person name="Luo J."/>
            <person name="Deng Z."/>
            <person name="Chen X."/>
            <person name="Wang L."/>
            <person name="Chen S."/>
        </authorList>
    </citation>
    <scope>NUCLEOTIDE SEQUENCE [LARGE SCALE GENOMIC DNA]</scope>
    <source>
        <strain evidence="5 8">CGMCC 1.10331</strain>
    </source>
</reference>
<evidence type="ECO:0000313" key="7">
    <source>
        <dbReference type="Proteomes" id="UP000236740"/>
    </source>
</evidence>
<gene>
    <name evidence="5" type="ORF">DV707_06895</name>
    <name evidence="6" type="ORF">SAMN04488133_0168</name>
</gene>
<dbReference type="OrthoDB" id="242217at2157"/>
<dbReference type="KEGG" id="hlm:DV707_06895"/>
<keyword evidence="3" id="KW-1133">Transmembrane helix</keyword>
<sequence>MVSRRTLGLLAVVALVAIAGCGATGSGGGDGGAAGGYEQATGVEADVRATPAPTGEPREQVGDGGSGGAGDASGDVVDTDERAIIRTGTVAVEVDDFESAQSNLTSTVEGYGGYVSDSRQDRRQIGNETWVRGELVLRVPSEHFDALVDDTRGLGEVQTVEVNSRDVTDQLVDIEARLENLRAERDRLRELYDQANTTEDVLAVQRELSDVQGEIERLEARQQSLENQVAYSTLTVRLEEPRPTPNRVAPDRWYDTPVLSAFMQSVDGVVLVARAAVVGFAYALPYLLAFAVPVVVVGGVLWRVARRFRDES</sequence>
<keyword evidence="3" id="KW-0472">Membrane</keyword>
<reference evidence="6 7" key="1">
    <citation type="submission" date="2016-10" db="EMBL/GenBank/DDBJ databases">
        <authorList>
            <person name="de Groot N.N."/>
        </authorList>
    </citation>
    <scope>NUCLEOTIDE SEQUENCE [LARGE SCALE GENOMIC DNA]</scope>
    <source>
        <strain evidence="6 7">CGMCC 1.10331</strain>
    </source>
</reference>
<keyword evidence="3" id="KW-0812">Transmembrane</keyword>
<dbReference type="Proteomes" id="UP000236740">
    <property type="component" value="Unassembled WGS sequence"/>
</dbReference>
<evidence type="ECO:0000256" key="1">
    <source>
        <dbReference type="SAM" id="Coils"/>
    </source>
</evidence>
<dbReference type="InterPro" id="IPR025645">
    <property type="entry name" value="DUF4349"/>
</dbReference>
<protein>
    <submittedName>
        <fullName evidence="5">DUF4349 domain-containing protein</fullName>
    </submittedName>
</protein>
<proteinExistence type="predicted"/>
<evidence type="ECO:0000313" key="5">
    <source>
        <dbReference type="EMBL" id="QCC47410.1"/>
    </source>
</evidence>
<evidence type="ECO:0000313" key="6">
    <source>
        <dbReference type="EMBL" id="SEF57545.1"/>
    </source>
</evidence>
<dbReference type="EMBL" id="FNVN01000001">
    <property type="protein sequence ID" value="SEF57545.1"/>
    <property type="molecule type" value="Genomic_DNA"/>
</dbReference>
<name>A0A1H5T447_9EURY</name>
<keyword evidence="7" id="KW-1185">Reference proteome</keyword>
<dbReference type="Pfam" id="PF14257">
    <property type="entry name" value="DUF4349"/>
    <property type="match status" value="1"/>
</dbReference>
<dbReference type="AlphaFoldDB" id="A0A1H5T447"/>
<keyword evidence="1" id="KW-0175">Coiled coil</keyword>
<feature type="region of interest" description="Disordered" evidence="2">
    <location>
        <begin position="48"/>
        <end position="75"/>
    </location>
</feature>
<dbReference type="RefSeq" id="WP_103989989.1">
    <property type="nucleotide sequence ID" value="NZ_CP031311.1"/>
</dbReference>
<accession>A0A1H5T447</accession>
<organism evidence="6 7">
    <name type="scientific">Halobellus limi</name>
    <dbReference type="NCBI Taxonomy" id="699433"/>
    <lineage>
        <taxon>Archaea</taxon>
        <taxon>Methanobacteriati</taxon>
        <taxon>Methanobacteriota</taxon>
        <taxon>Stenosarchaea group</taxon>
        <taxon>Halobacteria</taxon>
        <taxon>Halobacteriales</taxon>
        <taxon>Haloferacaceae</taxon>
        <taxon>Halobellus</taxon>
    </lineage>
</organism>
<dbReference type="PROSITE" id="PS51257">
    <property type="entry name" value="PROKAR_LIPOPROTEIN"/>
    <property type="match status" value="1"/>
</dbReference>